<sequence length="132" mass="14228">MDARICVREAAGTTTNAGVQPNGEQNTPRGVRAQTKRERLACRGVTQQQLINAASAPSRAKGHISLVDNDVHLRPCDCLSSLRGSSTSSAVATYRSVETTNHQIGAERYQADNIISDTEGRIKEVLDLTPKP</sequence>
<dbReference type="Proteomes" id="UP000000673">
    <property type="component" value="Unassembled WGS sequence"/>
</dbReference>
<dbReference type="EMBL" id="ADMH02001756">
    <property type="protein sequence ID" value="ETN61164.1"/>
    <property type="molecule type" value="Genomic_DNA"/>
</dbReference>
<proteinExistence type="predicted"/>
<dbReference type="VEuPathDB" id="VectorBase:ADAC007186"/>
<feature type="region of interest" description="Disordered" evidence="1">
    <location>
        <begin position="10"/>
        <end position="34"/>
    </location>
</feature>
<dbReference type="HOGENOM" id="CLU_1918813_0_0_1"/>
<gene>
    <name evidence="2" type="ORF">AND_007186</name>
</gene>
<reference evidence="2" key="3">
    <citation type="journal article" date="2013" name="Nucleic Acids Res.">
        <title>The genome of Anopheles darlingi, the main neotropical malaria vector.</title>
        <authorList>
            <person name="Marinotti O."/>
            <person name="Cerqueira G.C."/>
            <person name="de Almeida L.G."/>
            <person name="Ferro M.I."/>
            <person name="Loreto E.L."/>
            <person name="Zaha A."/>
            <person name="Teixeira S.M."/>
            <person name="Wespiser A.R."/>
            <person name="Almeida E Silva A."/>
            <person name="Schlindwein A.D."/>
            <person name="Pacheco A.C."/>
            <person name="Silva A.L."/>
            <person name="Graveley B.R."/>
            <person name="Walenz B.P."/>
            <person name="Lima Bde A."/>
            <person name="Ribeiro C.A."/>
            <person name="Nunes-Silva C.G."/>
            <person name="de Carvalho C.R."/>
            <person name="Soares C.M."/>
            <person name="de Menezes C.B."/>
            <person name="Matiolli C."/>
            <person name="Caffrey D."/>
            <person name="Araujo D.A."/>
            <person name="de Oliveira D.M."/>
            <person name="Golenbock D."/>
            <person name="Grisard E.C."/>
            <person name="Fantinatti-Garboggini F."/>
            <person name="de Carvalho F.M."/>
            <person name="Barcellos F.G."/>
            <person name="Prosdocimi F."/>
            <person name="May G."/>
            <person name="Azevedo Junior G.M."/>
            <person name="Guimaraes G.M."/>
            <person name="Goldman G.H."/>
            <person name="Padilha I.Q."/>
            <person name="Batista Jda S."/>
            <person name="Ferro J.A."/>
            <person name="Ribeiro J.M."/>
            <person name="Fietto J.L."/>
            <person name="Dabbas K.M."/>
            <person name="Cerdeira L."/>
            <person name="Agnez-Lima L.F."/>
            <person name="Brocchi M."/>
            <person name="de Carvalho M.O."/>
            <person name="Teixeira Mde M."/>
            <person name="Diniz Maia Mde M."/>
            <person name="Goldman M.H."/>
            <person name="Cruz Schneider M.P."/>
            <person name="Felipe M.S."/>
            <person name="Hungria M."/>
            <person name="Nicolas M.F."/>
            <person name="Pereira M."/>
            <person name="Montes M.A."/>
            <person name="Cantao M.E."/>
            <person name="Vincentz M."/>
            <person name="Rafael M.S."/>
            <person name="Silverman N."/>
            <person name="Stoco P.H."/>
            <person name="Souza R.C."/>
            <person name="Vicentini R."/>
            <person name="Gazzinelli R.T."/>
            <person name="Neves Rde O."/>
            <person name="Silva R."/>
            <person name="Astolfi-Filho S."/>
            <person name="Maciel T.E."/>
            <person name="Urmenyi T.P."/>
            <person name="Tadei W.P."/>
            <person name="Camargo E.P."/>
            <person name="de Vasconcelos A.T."/>
        </authorList>
    </citation>
    <scope>NUCLEOTIDE SEQUENCE</scope>
</reference>
<protein>
    <submittedName>
        <fullName evidence="2 3">Uncharacterized protein</fullName>
    </submittedName>
</protein>
<reference evidence="2" key="2">
    <citation type="submission" date="2010-05" db="EMBL/GenBank/DDBJ databases">
        <authorList>
            <person name="Almeida L.G."/>
            <person name="Nicolas M.F."/>
            <person name="Souza R.C."/>
            <person name="Vasconcelos A.T.R."/>
        </authorList>
    </citation>
    <scope>NUCLEOTIDE SEQUENCE</scope>
</reference>
<feature type="compositionally biased region" description="Polar residues" evidence="1">
    <location>
        <begin position="12"/>
        <end position="28"/>
    </location>
</feature>
<reference evidence="3" key="4">
    <citation type="submission" date="2015-06" db="UniProtKB">
        <authorList>
            <consortium name="EnsemblMetazoa"/>
        </authorList>
    </citation>
    <scope>IDENTIFICATION</scope>
</reference>
<organism evidence="2">
    <name type="scientific">Anopheles darlingi</name>
    <name type="common">Mosquito</name>
    <dbReference type="NCBI Taxonomy" id="43151"/>
    <lineage>
        <taxon>Eukaryota</taxon>
        <taxon>Metazoa</taxon>
        <taxon>Ecdysozoa</taxon>
        <taxon>Arthropoda</taxon>
        <taxon>Hexapoda</taxon>
        <taxon>Insecta</taxon>
        <taxon>Pterygota</taxon>
        <taxon>Neoptera</taxon>
        <taxon>Endopterygota</taxon>
        <taxon>Diptera</taxon>
        <taxon>Nematocera</taxon>
        <taxon>Culicoidea</taxon>
        <taxon>Culicidae</taxon>
        <taxon>Anophelinae</taxon>
        <taxon>Anopheles</taxon>
    </lineage>
</organism>
<evidence type="ECO:0000256" key="1">
    <source>
        <dbReference type="SAM" id="MobiDB-lite"/>
    </source>
</evidence>
<evidence type="ECO:0000313" key="2">
    <source>
        <dbReference type="EMBL" id="ETN61164.1"/>
    </source>
</evidence>
<keyword evidence="4" id="KW-1185">Reference proteome</keyword>
<reference evidence="2 4" key="1">
    <citation type="journal article" date="2010" name="BMC Genomics">
        <title>Combination of measures distinguishes pre-miRNAs from other stem-loops in the genome of the newly sequenced Anopheles darlingi.</title>
        <authorList>
            <person name="Mendes N.D."/>
            <person name="Freitas A.T."/>
            <person name="Vasconcelos A.T."/>
            <person name="Sagot M.F."/>
        </authorList>
    </citation>
    <scope>NUCLEOTIDE SEQUENCE</scope>
</reference>
<evidence type="ECO:0000313" key="4">
    <source>
        <dbReference type="Proteomes" id="UP000000673"/>
    </source>
</evidence>
<name>W5JEB3_ANODA</name>
<dbReference type="AlphaFoldDB" id="W5JEB3"/>
<accession>W5JEB3</accession>
<dbReference type="EnsemblMetazoa" id="ADAC007186-RA">
    <property type="protein sequence ID" value="ADAC007186-PA"/>
    <property type="gene ID" value="ADAC007186"/>
</dbReference>
<evidence type="ECO:0000313" key="3">
    <source>
        <dbReference type="EnsemblMetazoa" id="ADAC007186-PA"/>
    </source>
</evidence>